<name>A0A1G7N544_9SPHI</name>
<dbReference type="EMBL" id="FNCH01000001">
    <property type="protein sequence ID" value="SDF68450.1"/>
    <property type="molecule type" value="Genomic_DNA"/>
</dbReference>
<evidence type="ECO:0000313" key="2">
    <source>
        <dbReference type="Proteomes" id="UP000199643"/>
    </source>
</evidence>
<dbReference type="OrthoDB" id="4212451at2"/>
<protein>
    <recommendedName>
        <fullName evidence="3">Competence protein</fullName>
    </recommendedName>
</protein>
<sequence>MDNGEIRKDIPDDGLLPGISSLKKEYYRKETVWHRDWKLAFPPSFREVAFYDAANSDLHRADIFTPSGYTIEFQNSPLTLAELKSRESFYPNLIWVLNGKKFKGFKILKHLPDVDDPKLDAYEFCHSDHLSMIRKAEVIQGITNPKILNFYHPELKGVKLTSNLYSFCWKQPHSVWYAATAKIIVDLGGHFLYELKQRKQLNGNYPYLKMLSRKTFIDWHTPPEI</sequence>
<gene>
    <name evidence="1" type="ORF">SAMN05421827_101194</name>
</gene>
<dbReference type="AlphaFoldDB" id="A0A1G7N544"/>
<dbReference type="RefSeq" id="WP_090496177.1">
    <property type="nucleotide sequence ID" value="NZ_FNCH01000001.1"/>
</dbReference>
<dbReference type="Proteomes" id="UP000199643">
    <property type="component" value="Unassembled WGS sequence"/>
</dbReference>
<evidence type="ECO:0000313" key="1">
    <source>
        <dbReference type="EMBL" id="SDF68450.1"/>
    </source>
</evidence>
<organism evidence="1 2">
    <name type="scientific">Pedobacter terrae</name>
    <dbReference type="NCBI Taxonomy" id="405671"/>
    <lineage>
        <taxon>Bacteria</taxon>
        <taxon>Pseudomonadati</taxon>
        <taxon>Bacteroidota</taxon>
        <taxon>Sphingobacteriia</taxon>
        <taxon>Sphingobacteriales</taxon>
        <taxon>Sphingobacteriaceae</taxon>
        <taxon>Pedobacter</taxon>
    </lineage>
</organism>
<accession>A0A1G7N544</accession>
<evidence type="ECO:0008006" key="3">
    <source>
        <dbReference type="Google" id="ProtNLM"/>
    </source>
</evidence>
<keyword evidence="2" id="KW-1185">Reference proteome</keyword>
<proteinExistence type="predicted"/>
<reference evidence="2" key="1">
    <citation type="submission" date="2016-10" db="EMBL/GenBank/DDBJ databases">
        <authorList>
            <person name="Varghese N."/>
            <person name="Submissions S."/>
        </authorList>
    </citation>
    <scope>NUCLEOTIDE SEQUENCE [LARGE SCALE GENOMIC DNA]</scope>
    <source>
        <strain evidence="2">DSM 17933</strain>
    </source>
</reference>